<dbReference type="RefSeq" id="WP_183793511.1">
    <property type="nucleotide sequence ID" value="NZ_JACIDU010000012.1"/>
</dbReference>
<dbReference type="EMBL" id="JACIDU010000012">
    <property type="protein sequence ID" value="MBB4104422.1"/>
    <property type="molecule type" value="Genomic_DNA"/>
</dbReference>
<reference evidence="1 2" key="1">
    <citation type="submission" date="2020-08" db="EMBL/GenBank/DDBJ databases">
        <title>Genomic Encyclopedia of Type Strains, Phase IV (KMG-IV): sequencing the most valuable type-strain genomes for metagenomic binning, comparative biology and taxonomic classification.</title>
        <authorList>
            <person name="Goeker M."/>
        </authorList>
    </citation>
    <scope>NUCLEOTIDE SEQUENCE [LARGE SCALE GENOMIC DNA]</scope>
    <source>
        <strain evidence="1 2">DSM 26385</strain>
    </source>
</reference>
<comment type="caution">
    <text evidence="1">The sequence shown here is derived from an EMBL/GenBank/DDBJ whole genome shotgun (WGS) entry which is preliminary data.</text>
</comment>
<organism evidence="1 2">
    <name type="scientific">Allorhizobium borbori</name>
    <dbReference type="NCBI Taxonomy" id="485907"/>
    <lineage>
        <taxon>Bacteria</taxon>
        <taxon>Pseudomonadati</taxon>
        <taxon>Pseudomonadota</taxon>
        <taxon>Alphaproteobacteria</taxon>
        <taxon>Hyphomicrobiales</taxon>
        <taxon>Rhizobiaceae</taxon>
        <taxon>Rhizobium/Agrobacterium group</taxon>
        <taxon>Allorhizobium</taxon>
    </lineage>
</organism>
<evidence type="ECO:0000313" key="2">
    <source>
        <dbReference type="Proteomes" id="UP000584824"/>
    </source>
</evidence>
<evidence type="ECO:0000313" key="1">
    <source>
        <dbReference type="EMBL" id="MBB4104422.1"/>
    </source>
</evidence>
<protein>
    <submittedName>
        <fullName evidence="1">Uncharacterized protein</fullName>
    </submittedName>
</protein>
<proteinExistence type="predicted"/>
<dbReference type="Proteomes" id="UP000584824">
    <property type="component" value="Unassembled WGS sequence"/>
</dbReference>
<sequence length="124" mass="13839">MKRYWPEEFAGLLDGAEVVELEIPAAIRDEGTHGKATHRKALRVRLSQADFERVWPLAETRYRLGGKFAGKAITLVTNNPHYHRWHPADGGVAEAAPGAEINPALKYVIVHFLLDDVQEETVVA</sequence>
<gene>
    <name evidence="1" type="ORF">GGQ66_002999</name>
</gene>
<accession>A0A7W6P242</accession>
<keyword evidence="2" id="KW-1185">Reference proteome</keyword>
<name>A0A7W6P242_9HYPH</name>
<dbReference type="AlphaFoldDB" id="A0A7W6P242"/>